<feature type="transmembrane region" description="Helical" evidence="2">
    <location>
        <begin position="176"/>
        <end position="197"/>
    </location>
</feature>
<dbReference type="EMBL" id="JANTQA010000029">
    <property type="protein sequence ID" value="KAJ3441370.1"/>
    <property type="molecule type" value="Genomic_DNA"/>
</dbReference>
<keyword evidence="6" id="KW-1185">Reference proteome</keyword>
<keyword evidence="2" id="KW-1133">Transmembrane helix</keyword>
<evidence type="ECO:0000313" key="5">
    <source>
        <dbReference type="Proteomes" id="UP001146793"/>
    </source>
</evidence>
<feature type="transmembrane region" description="Helical" evidence="2">
    <location>
        <begin position="98"/>
        <end position="120"/>
    </location>
</feature>
<proteinExistence type="predicted"/>
<dbReference type="Pfam" id="PF19069">
    <property type="entry name" value="DUF5765"/>
    <property type="match status" value="1"/>
</dbReference>
<protein>
    <submittedName>
        <fullName evidence="3">Uncharacterized protein</fullName>
    </submittedName>
</protein>
<evidence type="ECO:0000313" key="6">
    <source>
        <dbReference type="Proteomes" id="UP001150062"/>
    </source>
</evidence>
<reference evidence="4" key="1">
    <citation type="submission" date="2022-08" db="EMBL/GenBank/DDBJ databases">
        <title>Novel sulfate-reducing endosymbionts in the free-living metamonad Anaeramoeba.</title>
        <authorList>
            <person name="Jerlstrom-Hultqvist J."/>
            <person name="Cepicka I."/>
            <person name="Gallot-Lavallee L."/>
            <person name="Salas-Leiva D."/>
            <person name="Curtis B.A."/>
            <person name="Zahonova K."/>
            <person name="Pipaliya S."/>
            <person name="Dacks J."/>
            <person name="Roger A.J."/>
        </authorList>
    </citation>
    <scope>NUCLEOTIDE SEQUENCE</scope>
    <source>
        <strain evidence="4">Schooner1</strain>
    </source>
</reference>
<feature type="transmembrane region" description="Helical" evidence="2">
    <location>
        <begin position="68"/>
        <end position="86"/>
    </location>
</feature>
<feature type="region of interest" description="Disordered" evidence="1">
    <location>
        <begin position="252"/>
        <end position="278"/>
    </location>
</feature>
<organism evidence="3 5">
    <name type="scientific">Anaeramoeba flamelloides</name>
    <dbReference type="NCBI Taxonomy" id="1746091"/>
    <lineage>
        <taxon>Eukaryota</taxon>
        <taxon>Metamonada</taxon>
        <taxon>Anaeramoebidae</taxon>
        <taxon>Anaeramoeba</taxon>
    </lineage>
</organism>
<evidence type="ECO:0000256" key="2">
    <source>
        <dbReference type="SAM" id="Phobius"/>
    </source>
</evidence>
<feature type="transmembrane region" description="Helical" evidence="2">
    <location>
        <begin position="6"/>
        <end position="24"/>
    </location>
</feature>
<evidence type="ECO:0000313" key="4">
    <source>
        <dbReference type="EMBL" id="KAJ6232266.1"/>
    </source>
</evidence>
<evidence type="ECO:0000313" key="3">
    <source>
        <dbReference type="EMBL" id="KAJ3441370.1"/>
    </source>
</evidence>
<keyword evidence="2" id="KW-0812">Transmembrane</keyword>
<dbReference type="AlphaFoldDB" id="A0AAV7ZN47"/>
<gene>
    <name evidence="3" type="ORF">M0812_13380</name>
    <name evidence="4" type="ORF">M0813_05023</name>
</gene>
<feature type="transmembrane region" description="Helical" evidence="2">
    <location>
        <begin position="36"/>
        <end position="56"/>
    </location>
</feature>
<comment type="caution">
    <text evidence="3">The sequence shown here is derived from an EMBL/GenBank/DDBJ whole genome shotgun (WGS) entry which is preliminary data.</text>
</comment>
<reference evidence="3" key="2">
    <citation type="submission" date="2022-08" db="EMBL/GenBank/DDBJ databases">
        <title>Novel sulphate-reducing endosymbionts in the free-living metamonad Anaeramoeba.</title>
        <authorList>
            <person name="Jerlstrom-Hultqvist J."/>
            <person name="Cepicka I."/>
            <person name="Gallot-Lavallee L."/>
            <person name="Salas-Leiva D."/>
            <person name="Curtis B.A."/>
            <person name="Zahonova K."/>
            <person name="Pipaliya S."/>
            <person name="Dacks J."/>
            <person name="Roger A.J."/>
        </authorList>
    </citation>
    <scope>NUCLEOTIDE SEQUENCE</scope>
    <source>
        <strain evidence="3">Busselton2</strain>
    </source>
</reference>
<name>A0AAV7ZN47_9EUKA</name>
<evidence type="ECO:0000256" key="1">
    <source>
        <dbReference type="SAM" id="MobiDB-lite"/>
    </source>
</evidence>
<dbReference type="Proteomes" id="UP001150062">
    <property type="component" value="Unassembled WGS sequence"/>
</dbReference>
<dbReference type="InterPro" id="IPR043912">
    <property type="entry name" value="DUF5765"/>
</dbReference>
<dbReference type="Proteomes" id="UP001146793">
    <property type="component" value="Unassembled WGS sequence"/>
</dbReference>
<keyword evidence="2" id="KW-0472">Membrane</keyword>
<sequence length="278" mass="32047">MCFNQPISAVLSVFGILLTFYVWFFYRKKDSQAWRFYVPVGFFTSMEILQFFQYFWLDQCDNPINQALTIVGLLHICWQPVFTNICSSYGLTPFKQKLFTKFVIPLSIVGSIFLSSRIFFYDLFPCDPINEPLCGETTCTFSGNVHIIWHIKMRAPNYFTPGGFTHAFLMFGPSLVVGNVASMLGLILTGPFLGWFISRGHSEWATIWCFYSIIQNLISVIACLPRPSNLDKFIKEREARDKKSFEQDCREFGISSKNTAPQKSKEAVRSKKRTKKIN</sequence>
<accession>A0AAV7ZN47</accession>
<dbReference type="EMBL" id="JAOAOG010000293">
    <property type="protein sequence ID" value="KAJ6232266.1"/>
    <property type="molecule type" value="Genomic_DNA"/>
</dbReference>